<reference evidence="3" key="1">
    <citation type="submission" date="2020-04" db="EMBL/GenBank/DDBJ databases">
        <authorList>
            <person name="Chiriac C."/>
            <person name="Salcher M."/>
            <person name="Ghai R."/>
            <person name="Kavagutti S V."/>
        </authorList>
    </citation>
    <scope>NUCLEOTIDE SEQUENCE</scope>
</reference>
<evidence type="ECO:0000256" key="1">
    <source>
        <dbReference type="SAM" id="Coils"/>
    </source>
</evidence>
<feature type="region of interest" description="Disordered" evidence="2">
    <location>
        <begin position="441"/>
        <end position="463"/>
    </location>
</feature>
<evidence type="ECO:0000313" key="3">
    <source>
        <dbReference type="EMBL" id="CAB4157074.1"/>
    </source>
</evidence>
<sequence length="463" mass="49968">MPVDPSIAMGFRGIQIENPLEQYGRAVAIQGAQQQNALARMQMAQAERAVEEQNALRSLYQDAASPEGRVDYNQLSATAAKRGLGYLVPEIEKRHTERETQRMTREKTRLGLISTKTEQARDFLAQIDPNAPDAVDRILALHEATHADPDMDSFLRSAGATVERGRVQIARVAQGGPQAIAQYLERATTGAATLAERLRQQDLNKPVLMTRPGGGQVLVSPKGEEIYAATPAAGVAPAPRQRARQPEAAAPAAAVAVPGAPFEPGVPAAQAKAEATGRGKLLSKQYETLSEAAKIAAKTLPAIETNMAILDAGFKTGFGTEAIKAGASVLSALGVSDAEKYAARGETFLGNVNQIVLQRQLEQKGPQTEADARRITATGAQLGNTPAANRFILSVAKAQLQRDLDQRKFYNEWWRKNKTYEGAEEAWYDGEGGKSLFERSELSQYRSKTPTPAGATGKWEVVR</sequence>
<keyword evidence="1" id="KW-0175">Coiled coil</keyword>
<dbReference type="EMBL" id="LR796649">
    <property type="protein sequence ID" value="CAB4157074.1"/>
    <property type="molecule type" value="Genomic_DNA"/>
</dbReference>
<feature type="coiled-coil region" evidence="1">
    <location>
        <begin position="29"/>
        <end position="63"/>
    </location>
</feature>
<dbReference type="EMBL" id="LR798347">
    <property type="protein sequence ID" value="CAB5225613.1"/>
    <property type="molecule type" value="Genomic_DNA"/>
</dbReference>
<evidence type="ECO:0000313" key="4">
    <source>
        <dbReference type="EMBL" id="CAB5225613.1"/>
    </source>
</evidence>
<accession>A0A6J5NP69</accession>
<gene>
    <name evidence="3" type="ORF">UFOVP680_33</name>
    <name evidence="4" type="ORF">UFOVP748_44</name>
</gene>
<protein>
    <submittedName>
        <fullName evidence="3">Uncharacterized protein</fullName>
    </submittedName>
</protein>
<proteinExistence type="predicted"/>
<organism evidence="3">
    <name type="scientific">uncultured Caudovirales phage</name>
    <dbReference type="NCBI Taxonomy" id="2100421"/>
    <lineage>
        <taxon>Viruses</taxon>
        <taxon>Duplodnaviria</taxon>
        <taxon>Heunggongvirae</taxon>
        <taxon>Uroviricota</taxon>
        <taxon>Caudoviricetes</taxon>
        <taxon>Peduoviridae</taxon>
        <taxon>Maltschvirus</taxon>
        <taxon>Maltschvirus maltsch</taxon>
    </lineage>
</organism>
<name>A0A6J5NP69_9CAUD</name>
<evidence type="ECO:0000256" key="2">
    <source>
        <dbReference type="SAM" id="MobiDB-lite"/>
    </source>
</evidence>